<organism evidence="2">
    <name type="scientific">marine metagenome</name>
    <dbReference type="NCBI Taxonomy" id="408172"/>
    <lineage>
        <taxon>unclassified sequences</taxon>
        <taxon>metagenomes</taxon>
        <taxon>ecological metagenomes</taxon>
    </lineage>
</organism>
<dbReference type="PANTHER" id="PTHR11941">
    <property type="entry name" value="ENOYL-COA HYDRATASE-RELATED"/>
    <property type="match status" value="1"/>
</dbReference>
<dbReference type="AlphaFoldDB" id="A0A382BJQ6"/>
<dbReference type="CDD" id="cd06558">
    <property type="entry name" value="crotonase-like"/>
    <property type="match status" value="1"/>
</dbReference>
<dbReference type="EMBL" id="UINC01029937">
    <property type="protein sequence ID" value="SVB13512.1"/>
    <property type="molecule type" value="Genomic_DNA"/>
</dbReference>
<evidence type="ECO:0000313" key="2">
    <source>
        <dbReference type="EMBL" id="SVB13512.1"/>
    </source>
</evidence>
<dbReference type="Gene3D" id="1.10.12.10">
    <property type="entry name" value="Lyase 2-enoyl-coa Hydratase, Chain A, domain 2"/>
    <property type="match status" value="1"/>
</dbReference>
<reference evidence="2" key="1">
    <citation type="submission" date="2018-05" db="EMBL/GenBank/DDBJ databases">
        <authorList>
            <person name="Lanie J.A."/>
            <person name="Ng W.-L."/>
            <person name="Kazmierczak K.M."/>
            <person name="Andrzejewski T.M."/>
            <person name="Davidsen T.M."/>
            <person name="Wayne K.J."/>
            <person name="Tettelin H."/>
            <person name="Glass J.I."/>
            <person name="Rusch D."/>
            <person name="Podicherti R."/>
            <person name="Tsui H.-C.T."/>
            <person name="Winkler M.E."/>
        </authorList>
    </citation>
    <scope>NUCLEOTIDE SEQUENCE</scope>
</reference>
<dbReference type="SUPFAM" id="SSF52096">
    <property type="entry name" value="ClpP/crotonase"/>
    <property type="match status" value="1"/>
</dbReference>
<dbReference type="PANTHER" id="PTHR11941:SF133">
    <property type="entry name" value="1,2-EPOXYPHENYLACETYL-COA ISOMERASE"/>
    <property type="match status" value="1"/>
</dbReference>
<dbReference type="GO" id="GO:0016829">
    <property type="term" value="F:lyase activity"/>
    <property type="evidence" value="ECO:0007669"/>
    <property type="project" value="UniProtKB-KW"/>
</dbReference>
<evidence type="ECO:0000256" key="1">
    <source>
        <dbReference type="ARBA" id="ARBA00023239"/>
    </source>
</evidence>
<dbReference type="InterPro" id="IPR001753">
    <property type="entry name" value="Enoyl-CoA_hydra/iso"/>
</dbReference>
<name>A0A382BJQ6_9ZZZZ</name>
<evidence type="ECO:0008006" key="3">
    <source>
        <dbReference type="Google" id="ProtNLM"/>
    </source>
</evidence>
<accession>A0A382BJQ6</accession>
<dbReference type="Gene3D" id="3.90.226.10">
    <property type="entry name" value="2-enoyl-CoA Hydratase, Chain A, domain 1"/>
    <property type="match status" value="1"/>
</dbReference>
<dbReference type="InterPro" id="IPR029045">
    <property type="entry name" value="ClpP/crotonase-like_dom_sf"/>
</dbReference>
<sequence length="264" mass="28882">MANLVKFEVNQDNVAIITLNDPKRLNALSLEMLDQLHEKIKELNEGNTGARCLVITGEGRGFCSGANLMDRTGNNSFENFNPGEALEKHYHPMLIDLKNVNIPLITAVNGPAAGAGCSLAIFGDLVYASKSAYFYQAFKFIGLIPDASSTYVLPRKIGMARAMELSMIGEKLPADKALSWGLINEVIDDKYLMPKVMKIATGLAEGPTVAYKLIRHLYWDSLSNDFESQLSAEGAAQTIAGRTEDTKIGIMSFIQKTKPKFTGK</sequence>
<keyword evidence="1" id="KW-0456">Lyase</keyword>
<gene>
    <name evidence="2" type="ORF">METZ01_LOCUS166366</name>
</gene>
<dbReference type="Pfam" id="PF00378">
    <property type="entry name" value="ECH_1"/>
    <property type="match status" value="1"/>
</dbReference>
<proteinExistence type="predicted"/>
<protein>
    <recommendedName>
        <fullName evidence="3">Enoyl-CoA hydratase</fullName>
    </recommendedName>
</protein>
<dbReference type="GO" id="GO:0006635">
    <property type="term" value="P:fatty acid beta-oxidation"/>
    <property type="evidence" value="ECO:0007669"/>
    <property type="project" value="TreeGrafter"/>
</dbReference>
<dbReference type="InterPro" id="IPR014748">
    <property type="entry name" value="Enoyl-CoA_hydra_C"/>
</dbReference>